<dbReference type="Gene3D" id="3.30.420.40">
    <property type="match status" value="2"/>
</dbReference>
<dbReference type="AlphaFoldDB" id="A0A0R2PEZ7"/>
<evidence type="ECO:0000256" key="1">
    <source>
        <dbReference type="ARBA" id="ARBA00006479"/>
    </source>
</evidence>
<comment type="caution">
    <text evidence="2">The sequence shown here is derived from an EMBL/GenBank/DDBJ whole genome shotgun (WGS) entry which is preliminary data.</text>
</comment>
<sequence length="302" mass="31581">MSNYALGIDVGATKVAIATVGEDFIVRQKQEVLTHAGNGEILWNSIEEVVTRFIKIESGALQGIGVASAGPLDIPTGTLSPVNIPIWRDFPIISRLETLSGGTSVALHGDALALAHAEHRMGAGRDLQNMLGMVVSTGIGGGLILDGKVFLGETGNSCYIGHHSINFDGRQCACGRKGCVEAYSSGPQMVAIAHENGWDPNKKSFIDLADAARQGDLIALDAVSQGTRALSIGIVNFIGTLDINHVVIGGGVAQAGEIFWGPLQMHVQTESKAIGFLKNVQLRKAELQRDAGVLGAALAVLG</sequence>
<dbReference type="EMBL" id="LIAM01000005">
    <property type="protein sequence ID" value="KRO36553.1"/>
    <property type="molecule type" value="Genomic_DNA"/>
</dbReference>
<reference evidence="2 3" key="1">
    <citation type="submission" date="2015-10" db="EMBL/GenBank/DDBJ databases">
        <title>Metagenome-Assembled Genomes uncover a global brackish microbiome.</title>
        <authorList>
            <person name="Hugerth L.W."/>
            <person name="Larsson J."/>
            <person name="Alneberg J."/>
            <person name="Lindh M.V."/>
            <person name="Legrand C."/>
            <person name="Pinhassi J."/>
            <person name="Andersson A.F."/>
        </authorList>
    </citation>
    <scope>NUCLEOTIDE SEQUENCE [LARGE SCALE GENOMIC DNA]</scope>
    <source>
        <strain evidence="2">BACL15 MAG-120619-bin91</strain>
    </source>
</reference>
<organism evidence="2 3">
    <name type="scientific">Actinobacteria bacterium BACL15 MAG-120619-bin91</name>
    <dbReference type="NCBI Taxonomy" id="1655562"/>
    <lineage>
        <taxon>Bacteria</taxon>
        <taxon>Bacillati</taxon>
        <taxon>Actinomycetota</taxon>
        <taxon>Actinomycetes</taxon>
        <taxon>Actinomycetes incertae sedis</taxon>
        <taxon>ac1 cluster</taxon>
    </lineage>
</organism>
<dbReference type="InterPro" id="IPR043129">
    <property type="entry name" value="ATPase_NBD"/>
</dbReference>
<evidence type="ECO:0000313" key="2">
    <source>
        <dbReference type="EMBL" id="KRO36553.1"/>
    </source>
</evidence>
<dbReference type="SUPFAM" id="SSF53067">
    <property type="entry name" value="Actin-like ATPase domain"/>
    <property type="match status" value="1"/>
</dbReference>
<evidence type="ECO:0008006" key="4">
    <source>
        <dbReference type="Google" id="ProtNLM"/>
    </source>
</evidence>
<evidence type="ECO:0000313" key="3">
    <source>
        <dbReference type="Proteomes" id="UP000053274"/>
    </source>
</evidence>
<dbReference type="Proteomes" id="UP000053274">
    <property type="component" value="Unassembled WGS sequence"/>
</dbReference>
<proteinExistence type="inferred from homology"/>
<gene>
    <name evidence="2" type="ORF">ABR54_03330</name>
</gene>
<accession>A0A0R2PEZ7</accession>
<dbReference type="PANTHER" id="PTHR18964">
    <property type="entry name" value="ROK (REPRESSOR, ORF, KINASE) FAMILY"/>
    <property type="match status" value="1"/>
</dbReference>
<dbReference type="PANTHER" id="PTHR18964:SF169">
    <property type="entry name" value="N-ACETYLMANNOSAMINE KINASE"/>
    <property type="match status" value="1"/>
</dbReference>
<protein>
    <recommendedName>
        <fullName evidence="4">ROK family transcriptional regulator</fullName>
    </recommendedName>
</protein>
<dbReference type="InterPro" id="IPR000600">
    <property type="entry name" value="ROK"/>
</dbReference>
<comment type="similarity">
    <text evidence="1">Belongs to the ROK (NagC/XylR) family.</text>
</comment>
<name>A0A0R2PEZ7_9ACTN</name>
<dbReference type="Pfam" id="PF00480">
    <property type="entry name" value="ROK"/>
    <property type="match status" value="1"/>
</dbReference>